<name>A0AA94HU85_DESDE</name>
<accession>A0AA94HU85</accession>
<dbReference type="GO" id="GO:0003677">
    <property type="term" value="F:DNA binding"/>
    <property type="evidence" value="ECO:0007669"/>
    <property type="project" value="UniProtKB-KW"/>
</dbReference>
<evidence type="ECO:0000256" key="3">
    <source>
        <dbReference type="ARBA" id="ARBA00023163"/>
    </source>
</evidence>
<dbReference type="CDD" id="cd00093">
    <property type="entry name" value="HTH_XRE"/>
    <property type="match status" value="1"/>
</dbReference>
<dbReference type="InterPro" id="IPR010982">
    <property type="entry name" value="Lambda_DNA-bd_dom_sf"/>
</dbReference>
<dbReference type="InterPro" id="IPR001387">
    <property type="entry name" value="Cro/C1-type_HTH"/>
</dbReference>
<dbReference type="InterPro" id="IPR052359">
    <property type="entry name" value="HTH-type_reg/antitoxin"/>
</dbReference>
<dbReference type="Pfam" id="PF01381">
    <property type="entry name" value="HTH_3"/>
    <property type="match status" value="1"/>
</dbReference>
<keyword evidence="1" id="KW-0805">Transcription regulation</keyword>
<dbReference type="SUPFAM" id="SSF47413">
    <property type="entry name" value="lambda repressor-like DNA-binding domains"/>
    <property type="match status" value="1"/>
</dbReference>
<dbReference type="PANTHER" id="PTHR36511">
    <property type="entry name" value="MERR FAMILY BACTERIAL REGULATORY PROTEIN"/>
    <property type="match status" value="1"/>
</dbReference>
<keyword evidence="3" id="KW-0804">Transcription</keyword>
<gene>
    <name evidence="5" type="ORF">SAMN02910291_02226</name>
</gene>
<organism evidence="5 6">
    <name type="scientific">Desulfovibrio desulfuricans</name>
    <dbReference type="NCBI Taxonomy" id="876"/>
    <lineage>
        <taxon>Bacteria</taxon>
        <taxon>Pseudomonadati</taxon>
        <taxon>Thermodesulfobacteriota</taxon>
        <taxon>Desulfovibrionia</taxon>
        <taxon>Desulfovibrionales</taxon>
        <taxon>Desulfovibrionaceae</taxon>
        <taxon>Desulfovibrio</taxon>
    </lineage>
</organism>
<dbReference type="EMBL" id="FPIW01000049">
    <property type="protein sequence ID" value="SFW63587.1"/>
    <property type="molecule type" value="Genomic_DNA"/>
</dbReference>
<comment type="caution">
    <text evidence="5">The sequence shown here is derived from an EMBL/GenBank/DDBJ whole genome shotgun (WGS) entry which is preliminary data.</text>
</comment>
<sequence length="121" mass="13805">MSKAQELIRQMMEDPTGDMMRPVRKSLLISQKDGSIVRKMVDKNGVVISEETISNEQRLSLDARIRLGMSQQQFAKMLGISVRTLHDWEQGRREPSGAAKTLLYIAARHPDIVQEIVEQRT</sequence>
<evidence type="ECO:0000259" key="4">
    <source>
        <dbReference type="PROSITE" id="PS50943"/>
    </source>
</evidence>
<dbReference type="PROSITE" id="PS50943">
    <property type="entry name" value="HTH_CROC1"/>
    <property type="match status" value="1"/>
</dbReference>
<dbReference type="SMART" id="SM00530">
    <property type="entry name" value="HTH_XRE"/>
    <property type="match status" value="1"/>
</dbReference>
<proteinExistence type="predicted"/>
<protein>
    <submittedName>
        <fullName evidence="5">Helix-turn-helix</fullName>
    </submittedName>
</protein>
<evidence type="ECO:0000313" key="5">
    <source>
        <dbReference type="EMBL" id="SFW63587.1"/>
    </source>
</evidence>
<keyword evidence="2" id="KW-0238">DNA-binding</keyword>
<evidence type="ECO:0000313" key="6">
    <source>
        <dbReference type="Proteomes" id="UP000182680"/>
    </source>
</evidence>
<dbReference type="AlphaFoldDB" id="A0AA94HU85"/>
<dbReference type="RefSeq" id="WP_232088752.1">
    <property type="nucleotide sequence ID" value="NZ_FPIW01000049.1"/>
</dbReference>
<feature type="domain" description="HTH cro/C1-type" evidence="4">
    <location>
        <begin position="63"/>
        <end position="96"/>
    </location>
</feature>
<dbReference type="Gene3D" id="1.10.260.40">
    <property type="entry name" value="lambda repressor-like DNA-binding domains"/>
    <property type="match status" value="1"/>
</dbReference>
<evidence type="ECO:0000256" key="2">
    <source>
        <dbReference type="ARBA" id="ARBA00023125"/>
    </source>
</evidence>
<dbReference type="Proteomes" id="UP000182680">
    <property type="component" value="Unassembled WGS sequence"/>
</dbReference>
<evidence type="ECO:0000256" key="1">
    <source>
        <dbReference type="ARBA" id="ARBA00023015"/>
    </source>
</evidence>
<reference evidence="6" key="1">
    <citation type="submission" date="2016-11" db="EMBL/GenBank/DDBJ databases">
        <authorList>
            <person name="Jaros S."/>
            <person name="Januszkiewicz K."/>
            <person name="Wedrychowicz H."/>
        </authorList>
    </citation>
    <scope>NUCLEOTIDE SEQUENCE [LARGE SCALE GENOMIC DNA]</scope>
    <source>
        <strain evidence="6">DSM 7057</strain>
    </source>
</reference>
<dbReference type="PANTHER" id="PTHR36511:SF4">
    <property type="entry name" value="ANTITOXIN MQSA"/>
    <property type="match status" value="1"/>
</dbReference>